<evidence type="ECO:0000256" key="1">
    <source>
        <dbReference type="ARBA" id="ARBA00005915"/>
    </source>
</evidence>
<evidence type="ECO:0000256" key="4">
    <source>
        <dbReference type="ARBA" id="ARBA00022801"/>
    </source>
</evidence>
<dbReference type="InterPro" id="IPR038763">
    <property type="entry name" value="DHH_sf"/>
</dbReference>
<comment type="caution">
    <text evidence="9">The sequence shown here is derived from an EMBL/GenBank/DDBJ whole genome shotgun (WGS) entry which is preliminary data.</text>
</comment>
<keyword evidence="3" id="KW-0540">Nuclease</keyword>
<dbReference type="NCBIfam" id="TIGR00644">
    <property type="entry name" value="recJ"/>
    <property type="match status" value="1"/>
</dbReference>
<dbReference type="SUPFAM" id="SSF64182">
    <property type="entry name" value="DHH phosphoesterases"/>
    <property type="match status" value="1"/>
</dbReference>
<dbReference type="GO" id="GO:0006281">
    <property type="term" value="P:DNA repair"/>
    <property type="evidence" value="ECO:0007669"/>
    <property type="project" value="InterPro"/>
</dbReference>
<evidence type="ECO:0000256" key="5">
    <source>
        <dbReference type="ARBA" id="ARBA00022839"/>
    </source>
</evidence>
<comment type="similarity">
    <text evidence="1">Belongs to the RecJ family.</text>
</comment>
<gene>
    <name evidence="9" type="ORF">ADM99_01540</name>
</gene>
<keyword evidence="5" id="KW-0269">Exonuclease</keyword>
<reference evidence="9 10" key="1">
    <citation type="submission" date="2015-07" db="EMBL/GenBank/DDBJ databases">
        <title>Genome sequence of Leptolinea tardivitalis DSM 16556.</title>
        <authorList>
            <person name="Hemp J."/>
            <person name="Ward L.M."/>
            <person name="Pace L.A."/>
            <person name="Fischer W.W."/>
        </authorList>
    </citation>
    <scope>NUCLEOTIDE SEQUENCE [LARGE SCALE GENOMIC DNA]</scope>
    <source>
        <strain evidence="9 10">YMTK-2</strain>
    </source>
</reference>
<organism evidence="9 10">
    <name type="scientific">Leptolinea tardivitalis</name>
    <dbReference type="NCBI Taxonomy" id="229920"/>
    <lineage>
        <taxon>Bacteria</taxon>
        <taxon>Bacillati</taxon>
        <taxon>Chloroflexota</taxon>
        <taxon>Anaerolineae</taxon>
        <taxon>Anaerolineales</taxon>
        <taxon>Anaerolineaceae</taxon>
        <taxon>Leptolinea</taxon>
    </lineage>
</organism>
<dbReference type="PANTHER" id="PTHR30255:SF2">
    <property type="entry name" value="SINGLE-STRANDED-DNA-SPECIFIC EXONUCLEASE RECJ"/>
    <property type="match status" value="1"/>
</dbReference>
<dbReference type="Pfam" id="PF17768">
    <property type="entry name" value="RecJ_OB"/>
    <property type="match status" value="1"/>
</dbReference>
<evidence type="ECO:0000313" key="10">
    <source>
        <dbReference type="Proteomes" id="UP000050430"/>
    </source>
</evidence>
<evidence type="ECO:0000256" key="2">
    <source>
        <dbReference type="ARBA" id="ARBA00019841"/>
    </source>
</evidence>
<dbReference type="GO" id="GO:0006310">
    <property type="term" value="P:DNA recombination"/>
    <property type="evidence" value="ECO:0007669"/>
    <property type="project" value="InterPro"/>
</dbReference>
<keyword evidence="10" id="KW-1185">Reference proteome</keyword>
<evidence type="ECO:0000313" key="9">
    <source>
        <dbReference type="EMBL" id="KPL74281.1"/>
    </source>
</evidence>
<dbReference type="STRING" id="229920.ADM99_01540"/>
<dbReference type="Pfam" id="PF01368">
    <property type="entry name" value="DHH"/>
    <property type="match status" value="1"/>
</dbReference>
<dbReference type="GO" id="GO:0003676">
    <property type="term" value="F:nucleic acid binding"/>
    <property type="evidence" value="ECO:0007669"/>
    <property type="project" value="InterPro"/>
</dbReference>
<dbReference type="GO" id="GO:0008409">
    <property type="term" value="F:5'-3' exonuclease activity"/>
    <property type="evidence" value="ECO:0007669"/>
    <property type="project" value="InterPro"/>
</dbReference>
<dbReference type="Pfam" id="PF02272">
    <property type="entry name" value="DHHA1"/>
    <property type="match status" value="1"/>
</dbReference>
<feature type="domain" description="DDH" evidence="6">
    <location>
        <begin position="78"/>
        <end position="226"/>
    </location>
</feature>
<name>A0A0P6X0D7_9CHLR</name>
<dbReference type="Gene3D" id="3.90.1640.30">
    <property type="match status" value="1"/>
</dbReference>
<accession>A0A0P6X0D7</accession>
<proteinExistence type="inferred from homology"/>
<keyword evidence="4" id="KW-0378">Hydrolase</keyword>
<dbReference type="Proteomes" id="UP000050430">
    <property type="component" value="Unassembled WGS sequence"/>
</dbReference>
<dbReference type="PATRIC" id="fig|229920.5.peg.759"/>
<dbReference type="AlphaFoldDB" id="A0A0P6X0D7"/>
<evidence type="ECO:0000256" key="3">
    <source>
        <dbReference type="ARBA" id="ARBA00022722"/>
    </source>
</evidence>
<dbReference type="RefSeq" id="WP_062420805.1">
    <property type="nucleotide sequence ID" value="NZ_BBYA01000004.1"/>
</dbReference>
<dbReference type="EMBL" id="LGCK01000003">
    <property type="protein sequence ID" value="KPL74281.1"/>
    <property type="molecule type" value="Genomic_DNA"/>
</dbReference>
<feature type="domain" description="DHHA1" evidence="7">
    <location>
        <begin position="348"/>
        <end position="438"/>
    </location>
</feature>
<evidence type="ECO:0000259" key="8">
    <source>
        <dbReference type="Pfam" id="PF17768"/>
    </source>
</evidence>
<evidence type="ECO:0000259" key="6">
    <source>
        <dbReference type="Pfam" id="PF01368"/>
    </source>
</evidence>
<dbReference type="Gene3D" id="3.10.310.30">
    <property type="match status" value="1"/>
</dbReference>
<evidence type="ECO:0000259" key="7">
    <source>
        <dbReference type="Pfam" id="PF02272"/>
    </source>
</evidence>
<dbReference type="InterPro" id="IPR041122">
    <property type="entry name" value="RecJ_OB"/>
</dbReference>
<dbReference type="InterPro" id="IPR004610">
    <property type="entry name" value="RecJ"/>
</dbReference>
<dbReference type="InterPro" id="IPR051673">
    <property type="entry name" value="SSDNA_exonuclease_RecJ"/>
</dbReference>
<protein>
    <recommendedName>
        <fullName evidence="2">Single-stranded-DNA-specific exonuclease RecJ</fullName>
    </recommendedName>
</protein>
<feature type="domain" description="RecJ OB" evidence="8">
    <location>
        <begin position="456"/>
        <end position="556"/>
    </location>
</feature>
<sequence>MESIWKIRPSIVPPAELLEYVGQNTAIACYLMQRGITSPEQAARYLKPDRNNLTDPLLLTDMSTAVDRVSYALNKHEKIGIWGDFDVDGQTATAVLVESLQKLGADVVFYLPIRGKESHGINVSSLQNFLKQGIRLLITCDTGISEAEAVQYAADNGVDVIITDHHTLPDVLPPALACVNPRRMPEDHPLSSLSGSGVAFELMLAICRGSGKEEIAFESIDLAAIGLIADLAPLKQDSRLIAQLGLKRLGENPRQCIRALIETAKLKNPTMDEQLIGYFLAPRLNAAGRLEDANPLVPFLMDQGSSDERKALADRLEGMNANRKWLCDQVFHAAVEQLDRQKELSDAPVIILSHSSWPGGVLGLAAGQISGKFNRPAILLNESTDGLMRGSARSIEGINITEAIASAGDLLAGFGGHPMAAGLSLKKENLSEFKHRLYQSVLLQGFDVSVRPVLEIDAELSLCQITHEFYSTVKQLAPFGKENPPLAFCSHRVHIVSSKPLGVNREHFKLIIEDETGQTIPVVWWNADEDEIPEGWFDFAYSLNENIYKGEVTLQAVWLESHELEESPLVDVSGKNITVFDFRSSPNPLEAALQTCGSSEYVIFYEPRIPDREETVGRYHLHPVDTLILASLPTSQKDIEDIIQKSQPRKVMLAMEKPGNKTNSSYLQTIAGLIRYAVSARNGLANLKELAEASNSREESVMTALTRWEASGNIQIQSFENDLLQFTRENRAEDTVKKREAELRLEYELREITSFQKHIYALSKDEFTELLQSLHGKPTRRQIVMPHGKM</sequence>
<dbReference type="OrthoDB" id="9809852at2"/>
<dbReference type="InterPro" id="IPR003156">
    <property type="entry name" value="DHHA1_dom"/>
</dbReference>
<dbReference type="InterPro" id="IPR001667">
    <property type="entry name" value="DDH_dom"/>
</dbReference>
<dbReference type="PANTHER" id="PTHR30255">
    <property type="entry name" value="SINGLE-STRANDED-DNA-SPECIFIC EXONUCLEASE RECJ"/>
    <property type="match status" value="1"/>
</dbReference>